<keyword evidence="4" id="KW-1185">Reference proteome</keyword>
<dbReference type="GO" id="GO:0006355">
    <property type="term" value="P:regulation of DNA-templated transcription"/>
    <property type="evidence" value="ECO:0007669"/>
    <property type="project" value="InterPro"/>
</dbReference>
<evidence type="ECO:0000256" key="1">
    <source>
        <dbReference type="SAM" id="Coils"/>
    </source>
</evidence>
<protein>
    <recommendedName>
        <fullName evidence="2">Ribbon-helix-helix protein CopG domain-containing protein</fullName>
    </recommendedName>
</protein>
<evidence type="ECO:0000313" key="3">
    <source>
        <dbReference type="EMBL" id="KEI65267.1"/>
    </source>
</evidence>
<geneLocation type="plasmid" evidence="3 4">
    <name>pPA115</name>
</geneLocation>
<evidence type="ECO:0000313" key="4">
    <source>
        <dbReference type="Proteomes" id="UP000027395"/>
    </source>
</evidence>
<dbReference type="Pfam" id="PF01402">
    <property type="entry name" value="RHH_1"/>
    <property type="match status" value="1"/>
</dbReference>
<dbReference type="HOGENOM" id="CLU_2259096_0_0_3"/>
<name>A0A073CBF9_PLAA1</name>
<gene>
    <name evidence="3" type="ORF">A19Y_9069</name>
</gene>
<keyword evidence="1" id="KW-0175">Coiled coil</keyword>
<feature type="coiled-coil region" evidence="1">
    <location>
        <begin position="59"/>
        <end position="86"/>
    </location>
</feature>
<dbReference type="Proteomes" id="UP000027395">
    <property type="component" value="Plasmid pPA115"/>
</dbReference>
<organism evidence="3 4">
    <name type="scientific">Planktothrix agardhii (strain NIVA-CYA 126/8)</name>
    <dbReference type="NCBI Taxonomy" id="388467"/>
    <lineage>
        <taxon>Bacteria</taxon>
        <taxon>Bacillati</taxon>
        <taxon>Cyanobacteriota</taxon>
        <taxon>Cyanophyceae</taxon>
        <taxon>Oscillatoriophycideae</taxon>
        <taxon>Oscillatoriales</taxon>
        <taxon>Microcoleaceae</taxon>
        <taxon>Planktothrix</taxon>
    </lineage>
</organism>
<proteinExistence type="predicted"/>
<sequence length="113" mass="13020">MVSHLYLVSMARTSKDKTISIRLSQAMLEALDARAVLDEKDRAQVIREAIGKHLEMDDEDEVETRLDFLEQSVNKLQGEYQQNKKTTEALGKRMDEITRLVSYCMERLPSSKT</sequence>
<reference evidence="3 4" key="1">
    <citation type="journal article" date="2014" name="Appl. Environ. Microbiol.">
        <title>Elucidation of insertion elements encoded on plasmids and in vitro construction of shuttle vectors from the toxic cyanobacterium Planktothrix.</title>
        <authorList>
            <person name="Christiansen G."/>
            <person name="Goesmann A."/>
            <person name="Kurmayer R."/>
        </authorList>
    </citation>
    <scope>NUCLEOTIDE SEQUENCE [LARGE SCALE GENOMIC DNA]</scope>
    <source>
        <strain evidence="3 4">NIVA-CYA 126/8</strain>
        <plasmid evidence="3">pPA115</plasmid>
    </source>
</reference>
<keyword evidence="3" id="KW-0614">Plasmid</keyword>
<dbReference type="EMBL" id="CM002804">
    <property type="protein sequence ID" value="KEI65267.1"/>
    <property type="molecule type" value="Genomic_DNA"/>
</dbReference>
<evidence type="ECO:0000259" key="2">
    <source>
        <dbReference type="Pfam" id="PF01402"/>
    </source>
</evidence>
<accession>A0A073CBF9</accession>
<dbReference type="PATRIC" id="fig|388467.6.peg.4693"/>
<dbReference type="AlphaFoldDB" id="A0A073CBF9"/>
<dbReference type="InterPro" id="IPR002145">
    <property type="entry name" value="CopG"/>
</dbReference>
<feature type="domain" description="Ribbon-helix-helix protein CopG" evidence="2">
    <location>
        <begin position="17"/>
        <end position="55"/>
    </location>
</feature>